<organism evidence="1 2">
    <name type="scientific">Polyplosphaeria fusca</name>
    <dbReference type="NCBI Taxonomy" id="682080"/>
    <lineage>
        <taxon>Eukaryota</taxon>
        <taxon>Fungi</taxon>
        <taxon>Dikarya</taxon>
        <taxon>Ascomycota</taxon>
        <taxon>Pezizomycotina</taxon>
        <taxon>Dothideomycetes</taxon>
        <taxon>Pleosporomycetidae</taxon>
        <taxon>Pleosporales</taxon>
        <taxon>Tetraplosphaeriaceae</taxon>
        <taxon>Polyplosphaeria</taxon>
    </lineage>
</organism>
<dbReference type="EMBL" id="ML996418">
    <property type="protein sequence ID" value="KAF2726642.1"/>
    <property type="molecule type" value="Genomic_DNA"/>
</dbReference>
<reference evidence="1" key="1">
    <citation type="journal article" date="2020" name="Stud. Mycol.">
        <title>101 Dothideomycetes genomes: a test case for predicting lifestyles and emergence of pathogens.</title>
        <authorList>
            <person name="Haridas S."/>
            <person name="Albert R."/>
            <person name="Binder M."/>
            <person name="Bloem J."/>
            <person name="Labutti K."/>
            <person name="Salamov A."/>
            <person name="Andreopoulos B."/>
            <person name="Baker S."/>
            <person name="Barry K."/>
            <person name="Bills G."/>
            <person name="Bluhm B."/>
            <person name="Cannon C."/>
            <person name="Castanera R."/>
            <person name="Culley D."/>
            <person name="Daum C."/>
            <person name="Ezra D."/>
            <person name="Gonzalez J."/>
            <person name="Henrissat B."/>
            <person name="Kuo A."/>
            <person name="Liang C."/>
            <person name="Lipzen A."/>
            <person name="Lutzoni F."/>
            <person name="Magnuson J."/>
            <person name="Mondo S."/>
            <person name="Nolan M."/>
            <person name="Ohm R."/>
            <person name="Pangilinan J."/>
            <person name="Park H.-J."/>
            <person name="Ramirez L."/>
            <person name="Alfaro M."/>
            <person name="Sun H."/>
            <person name="Tritt A."/>
            <person name="Yoshinaga Y."/>
            <person name="Zwiers L.-H."/>
            <person name="Turgeon B."/>
            <person name="Goodwin S."/>
            <person name="Spatafora J."/>
            <person name="Crous P."/>
            <person name="Grigoriev I."/>
        </authorList>
    </citation>
    <scope>NUCLEOTIDE SEQUENCE</scope>
    <source>
        <strain evidence="1">CBS 125425</strain>
    </source>
</reference>
<dbReference type="AlphaFoldDB" id="A0A9P4USE1"/>
<name>A0A9P4USE1_9PLEO</name>
<comment type="caution">
    <text evidence="1">The sequence shown here is derived from an EMBL/GenBank/DDBJ whole genome shotgun (WGS) entry which is preliminary data.</text>
</comment>
<dbReference type="Pfam" id="PF11578">
    <property type="entry name" value="DUF3237"/>
    <property type="match status" value="1"/>
</dbReference>
<dbReference type="OrthoDB" id="2544694at2759"/>
<evidence type="ECO:0000313" key="2">
    <source>
        <dbReference type="Proteomes" id="UP000799444"/>
    </source>
</evidence>
<dbReference type="Gene3D" id="2.40.160.20">
    <property type="match status" value="1"/>
</dbReference>
<accession>A0A9P4USE1</accession>
<sequence length="173" mass="19016">MTELSGFPTLKPAIITKVHVADVNPLGVLHNGSKMTHYGTPTGTIESVPGYEPSFKADVVFGADWLSFDPDRKHGRINLKGIAKTDKGFSIDFRYKGVIKMADEVHQIFDMDPEMHTVPFGYATGAHTFLVADPELKDLENSVFVSNGRILVHEKGLTVETRQSLVIASTVMD</sequence>
<proteinExistence type="predicted"/>
<keyword evidence="2" id="KW-1185">Reference proteome</keyword>
<gene>
    <name evidence="1" type="ORF">EJ04DRAFT_571090</name>
</gene>
<dbReference type="Proteomes" id="UP000799444">
    <property type="component" value="Unassembled WGS sequence"/>
</dbReference>
<protein>
    <submittedName>
        <fullName evidence="1">Uncharacterized protein</fullName>
    </submittedName>
</protein>
<evidence type="ECO:0000313" key="1">
    <source>
        <dbReference type="EMBL" id="KAF2726642.1"/>
    </source>
</evidence>